<keyword evidence="2" id="KW-1134">Transmembrane beta strand</keyword>
<organism evidence="8 9">
    <name type="scientific">Sphingomonas colocasiae</name>
    <dbReference type="NCBI Taxonomy" id="1848973"/>
    <lineage>
        <taxon>Bacteria</taxon>
        <taxon>Pseudomonadati</taxon>
        <taxon>Pseudomonadota</taxon>
        <taxon>Alphaproteobacteria</taxon>
        <taxon>Sphingomonadales</taxon>
        <taxon>Sphingomonadaceae</taxon>
        <taxon>Sphingomonas</taxon>
    </lineage>
</organism>
<evidence type="ECO:0000313" key="8">
    <source>
        <dbReference type="EMBL" id="MBY8825785.1"/>
    </source>
</evidence>
<feature type="signal peptide" evidence="5">
    <location>
        <begin position="1"/>
        <end position="27"/>
    </location>
</feature>
<keyword evidence="9" id="KW-1185">Reference proteome</keyword>
<dbReference type="PANTHER" id="PTHR12815">
    <property type="entry name" value="SORTING AND ASSEMBLY MACHINERY SAMM50 PROTEIN FAMILY MEMBER"/>
    <property type="match status" value="1"/>
</dbReference>
<evidence type="ECO:0000259" key="7">
    <source>
        <dbReference type="Pfam" id="PF07244"/>
    </source>
</evidence>
<feature type="region of interest" description="Disordered" evidence="4">
    <location>
        <begin position="37"/>
        <end position="96"/>
    </location>
</feature>
<accession>A0ABS7PWQ0</accession>
<evidence type="ECO:0000256" key="2">
    <source>
        <dbReference type="ARBA" id="ARBA00022452"/>
    </source>
</evidence>
<dbReference type="Proteomes" id="UP000706039">
    <property type="component" value="Unassembled WGS sequence"/>
</dbReference>
<evidence type="ECO:0000256" key="1">
    <source>
        <dbReference type="ARBA" id="ARBA00004370"/>
    </source>
</evidence>
<name>A0ABS7PWQ0_9SPHN</name>
<dbReference type="Gene3D" id="2.40.160.50">
    <property type="entry name" value="membrane protein fhac: a member of the omp85/tpsb transporter family"/>
    <property type="match status" value="1"/>
</dbReference>
<dbReference type="Pfam" id="PF07244">
    <property type="entry name" value="POTRA"/>
    <property type="match status" value="1"/>
</dbReference>
<keyword evidence="2" id="KW-0812">Transmembrane</keyword>
<gene>
    <name evidence="8" type="ORF">K7G82_26015</name>
</gene>
<feature type="chain" id="PRO_5045325071" evidence="5">
    <location>
        <begin position="28"/>
        <end position="667"/>
    </location>
</feature>
<dbReference type="Pfam" id="PF01103">
    <property type="entry name" value="Omp85"/>
    <property type="match status" value="1"/>
</dbReference>
<keyword evidence="3" id="KW-0472">Membrane</keyword>
<feature type="domain" description="POTRA" evidence="7">
    <location>
        <begin position="185"/>
        <end position="266"/>
    </location>
</feature>
<dbReference type="Gene3D" id="3.10.20.310">
    <property type="entry name" value="membrane protein fhac"/>
    <property type="match status" value="2"/>
</dbReference>
<evidence type="ECO:0000259" key="6">
    <source>
        <dbReference type="Pfam" id="PF01103"/>
    </source>
</evidence>
<comment type="caution">
    <text evidence="8">The sequence shown here is derived from an EMBL/GenBank/DDBJ whole genome shotgun (WGS) entry which is preliminary data.</text>
</comment>
<dbReference type="InterPro" id="IPR039910">
    <property type="entry name" value="D15-like"/>
</dbReference>
<dbReference type="InterPro" id="IPR000184">
    <property type="entry name" value="Bac_surfAg_D15"/>
</dbReference>
<reference evidence="8 9" key="1">
    <citation type="submission" date="2021-08" db="EMBL/GenBank/DDBJ databases">
        <authorList>
            <person name="Tuo L."/>
        </authorList>
    </citation>
    <scope>NUCLEOTIDE SEQUENCE [LARGE SCALE GENOMIC DNA]</scope>
    <source>
        <strain evidence="8 9">JCM 31229</strain>
    </source>
</reference>
<evidence type="ECO:0000313" key="9">
    <source>
        <dbReference type="Proteomes" id="UP000706039"/>
    </source>
</evidence>
<protein>
    <submittedName>
        <fullName evidence="8">BamA/TamA family outer membrane protein</fullName>
    </submittedName>
</protein>
<evidence type="ECO:0000256" key="3">
    <source>
        <dbReference type="ARBA" id="ARBA00023136"/>
    </source>
</evidence>
<dbReference type="PANTHER" id="PTHR12815:SF42">
    <property type="entry name" value="BACTERIAL SURFACE ANTIGEN (D15) DOMAIN-CONTAINING PROTEIN"/>
    <property type="match status" value="1"/>
</dbReference>
<dbReference type="RefSeq" id="WP_222992884.1">
    <property type="nucleotide sequence ID" value="NZ_JAINVV010000013.1"/>
</dbReference>
<comment type="subcellular location">
    <subcellularLocation>
        <location evidence="1">Membrane</location>
    </subcellularLocation>
</comment>
<evidence type="ECO:0000256" key="4">
    <source>
        <dbReference type="SAM" id="MobiDB-lite"/>
    </source>
</evidence>
<dbReference type="InterPro" id="IPR010827">
    <property type="entry name" value="BamA/TamA_POTRA"/>
</dbReference>
<proteinExistence type="predicted"/>
<evidence type="ECO:0000256" key="5">
    <source>
        <dbReference type="SAM" id="SignalP"/>
    </source>
</evidence>
<keyword evidence="5" id="KW-0732">Signal</keyword>
<feature type="domain" description="Bacterial surface antigen (D15)" evidence="6">
    <location>
        <begin position="369"/>
        <end position="667"/>
    </location>
</feature>
<dbReference type="EMBL" id="JAINVV010000013">
    <property type="protein sequence ID" value="MBY8825785.1"/>
    <property type="molecule type" value="Genomic_DNA"/>
</dbReference>
<sequence length="667" mass="71737">MRSGLPLPRALATLALLCVGAGAPVFAQDVAQPATVPVPPPAMPPSSAEVPLDPEAPLADFPDLGVDWPDLSKDADLSPDPATPGPATQTEVEGDRRYSVRLEGLEGVTAPQLRERFDALSTLEQNEGKAANVAQIDRRAREDEELLATLLRAAGHYDAQVETRVETQPDGRIVVVLDAEPGPVYRFTEVELRGLDRTGDKADALRKAFGVKPEDAVDADKVLAGEDALKLKIGREGFPFAKVGEPEVVVDHDDRTATLVVDVDPGTARRFGRVTVVDDRVFSARHIQTIARFDPGDPYDAALTDDLRRALIQTGLVSQAKVETVPGQTPDTVDVAVMLEPAPPRTIAGELGYGTGEGARAEVSWTHRNFFKPEGAVTFRGVAGTQEQLLSATLRRSNFRARDRVLNAQVAISHVDRDAYEAKTFSLSGSLERQTNIIFQKKWTWSVGAELLASREKGIIGNGVVPVDRTFFIGALPATLAYDGSDDLLNPTRGFRLSGRISPEGSFQSGTFAYLKTQIDASGYFPVSDRVVLAGRTRLGTIHGASRDRIAPSRRFYAGGGGSVRGYGYQSIGPRDLNNDPIGGKSLAEFSLEARVRFGDFGVVPFIDAGNISTGGIPKFNNLRLGAGIGGRYYTNFGPIRVDVGTPLNRQKGDPRIAVYVSLGQAF</sequence>